<sequence length="102" mass="11073">MISSSLGEFMCYTVCFSRNPYEPYFWFSAKIIASLSAEASADRAEVNNLFAVVDVRSLPSESLKTAAPDPTPELAENAASTLLLIHPLGGGWQVAFLCHFLA</sequence>
<protein>
    <submittedName>
        <fullName evidence="1">Uncharacterized protein</fullName>
    </submittedName>
</protein>
<name>A0ABU6XLZ4_9FABA</name>
<accession>A0ABU6XLZ4</accession>
<evidence type="ECO:0000313" key="2">
    <source>
        <dbReference type="Proteomes" id="UP001341840"/>
    </source>
</evidence>
<keyword evidence="2" id="KW-1185">Reference proteome</keyword>
<reference evidence="1 2" key="1">
    <citation type="journal article" date="2023" name="Plants (Basel)">
        <title>Bridging the Gap: Combining Genomics and Transcriptomics Approaches to Understand Stylosanthes scabra, an Orphan Legume from the Brazilian Caatinga.</title>
        <authorList>
            <person name="Ferreira-Neto J.R.C."/>
            <person name="da Silva M.D."/>
            <person name="Binneck E."/>
            <person name="de Melo N.F."/>
            <person name="da Silva R.H."/>
            <person name="de Melo A.L.T.M."/>
            <person name="Pandolfi V."/>
            <person name="Bustamante F.O."/>
            <person name="Brasileiro-Vidal A.C."/>
            <person name="Benko-Iseppon A.M."/>
        </authorList>
    </citation>
    <scope>NUCLEOTIDE SEQUENCE [LARGE SCALE GENOMIC DNA]</scope>
    <source>
        <tissue evidence="1">Leaves</tissue>
    </source>
</reference>
<organism evidence="1 2">
    <name type="scientific">Stylosanthes scabra</name>
    <dbReference type="NCBI Taxonomy" id="79078"/>
    <lineage>
        <taxon>Eukaryota</taxon>
        <taxon>Viridiplantae</taxon>
        <taxon>Streptophyta</taxon>
        <taxon>Embryophyta</taxon>
        <taxon>Tracheophyta</taxon>
        <taxon>Spermatophyta</taxon>
        <taxon>Magnoliopsida</taxon>
        <taxon>eudicotyledons</taxon>
        <taxon>Gunneridae</taxon>
        <taxon>Pentapetalae</taxon>
        <taxon>rosids</taxon>
        <taxon>fabids</taxon>
        <taxon>Fabales</taxon>
        <taxon>Fabaceae</taxon>
        <taxon>Papilionoideae</taxon>
        <taxon>50 kb inversion clade</taxon>
        <taxon>dalbergioids sensu lato</taxon>
        <taxon>Dalbergieae</taxon>
        <taxon>Pterocarpus clade</taxon>
        <taxon>Stylosanthes</taxon>
    </lineage>
</organism>
<comment type="caution">
    <text evidence="1">The sequence shown here is derived from an EMBL/GenBank/DDBJ whole genome shotgun (WGS) entry which is preliminary data.</text>
</comment>
<gene>
    <name evidence="1" type="ORF">PIB30_062602</name>
</gene>
<proteinExistence type="predicted"/>
<dbReference type="Proteomes" id="UP001341840">
    <property type="component" value="Unassembled WGS sequence"/>
</dbReference>
<dbReference type="EMBL" id="JASCZI010212032">
    <property type="protein sequence ID" value="MED6198069.1"/>
    <property type="molecule type" value="Genomic_DNA"/>
</dbReference>
<evidence type="ECO:0000313" key="1">
    <source>
        <dbReference type="EMBL" id="MED6198069.1"/>
    </source>
</evidence>